<sequence>GICLQSDGYPEDREWEGLKSTFASMDPVTLPGFQQFVSTLPGEFNYLVSGSGDDMEFELTDSPGPKLPG</sequence>
<protein>
    <submittedName>
        <fullName evidence="1">Uncharacterized protein</fullName>
    </submittedName>
</protein>
<gene>
    <name evidence="1" type="ORF">MCHLO_05249</name>
</gene>
<feature type="non-terminal residue" evidence="1">
    <location>
        <position position="1"/>
    </location>
</feature>
<organism evidence="1 2">
    <name type="scientific">Mycena chlorophos</name>
    <name type="common">Agaric fungus</name>
    <name type="synonym">Agaricus chlorophos</name>
    <dbReference type="NCBI Taxonomy" id="658473"/>
    <lineage>
        <taxon>Eukaryota</taxon>
        <taxon>Fungi</taxon>
        <taxon>Dikarya</taxon>
        <taxon>Basidiomycota</taxon>
        <taxon>Agaricomycotina</taxon>
        <taxon>Agaricomycetes</taxon>
        <taxon>Agaricomycetidae</taxon>
        <taxon>Agaricales</taxon>
        <taxon>Marasmiineae</taxon>
        <taxon>Mycenaceae</taxon>
        <taxon>Mycena</taxon>
    </lineage>
</organism>
<dbReference type="EMBL" id="DF844069">
    <property type="protein sequence ID" value="GAT47807.1"/>
    <property type="molecule type" value="Genomic_DNA"/>
</dbReference>
<evidence type="ECO:0000313" key="1">
    <source>
        <dbReference type="EMBL" id="GAT47807.1"/>
    </source>
</evidence>
<accession>A0ABQ0L9G8</accession>
<keyword evidence="2" id="KW-1185">Reference proteome</keyword>
<proteinExistence type="predicted"/>
<name>A0ABQ0L9G8_MYCCL</name>
<evidence type="ECO:0000313" key="2">
    <source>
        <dbReference type="Proteomes" id="UP000815677"/>
    </source>
</evidence>
<dbReference type="Proteomes" id="UP000815677">
    <property type="component" value="Unassembled WGS sequence"/>
</dbReference>
<reference evidence="1" key="1">
    <citation type="submission" date="2014-09" db="EMBL/GenBank/DDBJ databases">
        <title>Genome sequence of the luminous mushroom Mycena chlorophos for searching fungal bioluminescence genes.</title>
        <authorList>
            <person name="Tanaka Y."/>
            <person name="Kasuga D."/>
            <person name="Oba Y."/>
            <person name="Hase S."/>
            <person name="Sato K."/>
            <person name="Oba Y."/>
            <person name="Sakakibara Y."/>
        </authorList>
    </citation>
    <scope>NUCLEOTIDE SEQUENCE</scope>
</reference>
<feature type="non-terminal residue" evidence="1">
    <location>
        <position position="69"/>
    </location>
</feature>